<evidence type="ECO:0000256" key="2">
    <source>
        <dbReference type="SAM" id="MobiDB-lite"/>
    </source>
</evidence>
<protein>
    <submittedName>
        <fullName evidence="3">Uncharacterized protein</fullName>
    </submittedName>
</protein>
<reference evidence="3 4" key="1">
    <citation type="submission" date="2020-05" db="EMBL/GenBank/DDBJ databases">
        <title>Identification and distribution of gene clusters putatively required for synthesis of sphingolipid metabolism inhibitors in phylogenetically diverse species of the filamentous fungus Fusarium.</title>
        <authorList>
            <person name="Kim H.-S."/>
            <person name="Busman M."/>
            <person name="Brown D.W."/>
            <person name="Divon H."/>
            <person name="Uhlig S."/>
            <person name="Proctor R.H."/>
        </authorList>
    </citation>
    <scope>NUCLEOTIDE SEQUENCE [LARGE SCALE GENOMIC DNA]</scope>
    <source>
        <strain evidence="3 4">NRRL 25211</strain>
    </source>
</reference>
<feature type="compositionally biased region" description="Polar residues" evidence="2">
    <location>
        <begin position="1"/>
        <end position="14"/>
    </location>
</feature>
<dbReference type="Proteomes" id="UP000544095">
    <property type="component" value="Unassembled WGS sequence"/>
</dbReference>
<proteinExistence type="predicted"/>
<evidence type="ECO:0000313" key="4">
    <source>
        <dbReference type="Proteomes" id="UP000544095"/>
    </source>
</evidence>
<name>A0A8H5PNX5_9HYPO</name>
<evidence type="ECO:0000256" key="1">
    <source>
        <dbReference type="SAM" id="Coils"/>
    </source>
</evidence>
<accession>A0A8H5PNX5</accession>
<keyword evidence="1" id="KW-0175">Coiled coil</keyword>
<feature type="coiled-coil region" evidence="1">
    <location>
        <begin position="31"/>
        <end position="100"/>
    </location>
</feature>
<dbReference type="Gene3D" id="1.20.5.340">
    <property type="match status" value="1"/>
</dbReference>
<feature type="region of interest" description="Disordered" evidence="2">
    <location>
        <begin position="1"/>
        <end position="21"/>
    </location>
</feature>
<evidence type="ECO:0000313" key="3">
    <source>
        <dbReference type="EMBL" id="KAF5599984.1"/>
    </source>
</evidence>
<dbReference type="EMBL" id="JAAOAR010000128">
    <property type="protein sequence ID" value="KAF5599984.1"/>
    <property type="molecule type" value="Genomic_DNA"/>
</dbReference>
<sequence>MLVQGDSVTPNTGQRFRPNRQELSGAIKESMMGMEAEVKTLLSKLDQARTAALQAEDEREHYETSFNNLQKQYKVLKEESEKKDKQIEELQQALKHYEDRVFPNERRSWRDLYKGR</sequence>
<keyword evidence="4" id="KW-1185">Reference proteome</keyword>
<organism evidence="3 4">
    <name type="scientific">Fusarium pseudoanthophilum</name>
    <dbReference type="NCBI Taxonomy" id="48495"/>
    <lineage>
        <taxon>Eukaryota</taxon>
        <taxon>Fungi</taxon>
        <taxon>Dikarya</taxon>
        <taxon>Ascomycota</taxon>
        <taxon>Pezizomycotina</taxon>
        <taxon>Sordariomycetes</taxon>
        <taxon>Hypocreomycetidae</taxon>
        <taxon>Hypocreales</taxon>
        <taxon>Nectriaceae</taxon>
        <taxon>Fusarium</taxon>
        <taxon>Fusarium fujikuroi species complex</taxon>
    </lineage>
</organism>
<comment type="caution">
    <text evidence="3">The sequence shown here is derived from an EMBL/GenBank/DDBJ whole genome shotgun (WGS) entry which is preliminary data.</text>
</comment>
<gene>
    <name evidence="3" type="ORF">FPANT_2887</name>
</gene>
<dbReference type="AlphaFoldDB" id="A0A8H5PNX5"/>
<dbReference type="SUPFAM" id="SSF57997">
    <property type="entry name" value="Tropomyosin"/>
    <property type="match status" value="1"/>
</dbReference>